<feature type="non-terminal residue" evidence="2">
    <location>
        <position position="1"/>
    </location>
</feature>
<dbReference type="EMBL" id="CAMXCT030004345">
    <property type="protein sequence ID" value="CAL4795968.1"/>
    <property type="molecule type" value="Genomic_DNA"/>
</dbReference>
<proteinExistence type="predicted"/>
<feature type="region of interest" description="Disordered" evidence="1">
    <location>
        <begin position="1338"/>
        <end position="1385"/>
    </location>
</feature>
<comment type="caution">
    <text evidence="2">The sequence shown here is derived from an EMBL/GenBank/DDBJ whole genome shotgun (WGS) entry which is preliminary data.</text>
</comment>
<dbReference type="EMBL" id="CAMXCT020004345">
    <property type="protein sequence ID" value="CAL1162031.1"/>
    <property type="molecule type" value="Genomic_DNA"/>
</dbReference>
<evidence type="ECO:0000256" key="1">
    <source>
        <dbReference type="SAM" id="MobiDB-lite"/>
    </source>
</evidence>
<organism evidence="2">
    <name type="scientific">Cladocopium goreaui</name>
    <dbReference type="NCBI Taxonomy" id="2562237"/>
    <lineage>
        <taxon>Eukaryota</taxon>
        <taxon>Sar</taxon>
        <taxon>Alveolata</taxon>
        <taxon>Dinophyceae</taxon>
        <taxon>Suessiales</taxon>
        <taxon>Symbiodiniaceae</taxon>
        <taxon>Cladocopium</taxon>
    </lineage>
</organism>
<dbReference type="SUPFAM" id="SSF56672">
    <property type="entry name" value="DNA/RNA polymerases"/>
    <property type="match status" value="1"/>
</dbReference>
<accession>A0A9P1DFH1</accession>
<evidence type="ECO:0000313" key="4">
    <source>
        <dbReference type="Proteomes" id="UP001152797"/>
    </source>
</evidence>
<feature type="compositionally biased region" description="Acidic residues" evidence="1">
    <location>
        <begin position="1069"/>
        <end position="1081"/>
    </location>
</feature>
<dbReference type="InterPro" id="IPR043502">
    <property type="entry name" value="DNA/RNA_pol_sf"/>
</dbReference>
<dbReference type="Proteomes" id="UP001152797">
    <property type="component" value="Unassembled WGS sequence"/>
</dbReference>
<dbReference type="EMBL" id="CAMXCT010004345">
    <property type="protein sequence ID" value="CAI4008656.1"/>
    <property type="molecule type" value="Genomic_DNA"/>
</dbReference>
<feature type="region of interest" description="Disordered" evidence="1">
    <location>
        <begin position="1059"/>
        <end position="1085"/>
    </location>
</feature>
<dbReference type="CDD" id="cd09272">
    <property type="entry name" value="RNase_HI_RT_Ty1"/>
    <property type="match status" value="1"/>
</dbReference>
<reference evidence="3 4" key="2">
    <citation type="submission" date="2024-05" db="EMBL/GenBank/DDBJ databases">
        <authorList>
            <person name="Chen Y."/>
            <person name="Shah S."/>
            <person name="Dougan E. K."/>
            <person name="Thang M."/>
            <person name="Chan C."/>
        </authorList>
    </citation>
    <scope>NUCLEOTIDE SEQUENCE [LARGE SCALE GENOMIC DNA]</scope>
</reference>
<dbReference type="OrthoDB" id="3344688at2759"/>
<evidence type="ECO:0000313" key="2">
    <source>
        <dbReference type="EMBL" id="CAI4008656.1"/>
    </source>
</evidence>
<keyword evidence="4" id="KW-1185">Reference proteome</keyword>
<sequence>VEPAATSTACEFTEEGPRALEALPNFPDDFAISHVDQRRGGVGMVLEIFAGTCRLSQACRKHGMEALSVDKDPKRSEQAPTFDLGKTEDYAALMSFVDHESSRIVHAHFAPSCGTASRAREKKIKGIDNPPKLLRSDLKPDRLDGLDARDQLRVKIANDAYDSMVNMLESLALQCDNQHKHKSWRPSLVDGRMVFPTAEEAAYPRLLCDRLASLFVQESIEREFKPVESLHEQLQADIDCGKRNLFSYQSRSTSLKPLVPEWGATRIVLVPVTAVPDSKVLAHFPKGSQIIRRFLWRGFKRDEWKSAMLIETIPPDCPFEALTVGVPLNPEDFLVAAVKAGRILEGKNLLLWKEMLVDLKYPDAGIIDEIIAGFPITGWAQSSGVFTSKVRPPTMLIDDFSICGVNSTFGMTEKLRVESVDEVCACISIAMTEMRRAGAEAKIYGRTFDLKSAYKQFSLDEEHVQKTKIAIKSPDKQVSFFDVLALPFGATGSVAAFLRISSAVCYIGKVGFLIPWTAYFDDFTAMAPEGLLSETTFFAESLFRNTANGTFELGHTEERRSESKASIEALLGSGGPIKTKSLEQLHGRLVWFRSFVFGRKLNWAVRVVSKFSRTHEKRVGLTDSLVAALKCLDGFLSTCQNVKVGVDISATWVVFTDGAYEPDQNFPATVGGVLVNPQGQVVSYFVEVLPQSLLSEFLEASRHPIYELEIFPVVIAVRLWAKHLAGNFVVHYLDNNAALGAFIRADSATELGKALLKGLDFTSVYLRDAAKSEPSLPAHLVDWGISRGQVTTSSPPAGAKRPSEAEWYSATSGVCDSMYLHHIVNFITGGDVEKIILHVDNSAVRMLSLKCGSGRLRHVHGRYLWLQSKVSSGHLTIKQVKTLYNIADLNTKPLPRERFMALLFMLGFVNNEGRVGEDAFTQMQSREVVKLHVKSIHKTVLEDDRMHRSIKHEQNKFTKQILRILSTFSLVQLSEGAYYSPTIHISGIPSCIMIVILSLCHSRAFIFFLSLVAMFICADGTEDLERESKALSPTEFKCVLGVGGVLFSSIGYMISGSSNADGGSSVDEPYSEEQDHSDEEDHNSREQANGIHGELISIFEYCEENGVDADQVRFVNILFTALQNMDNEFAVRFEETVEELMVEDFLPTHIPSNLETLDLAPPFEPHSPEDMITWMLGGCDMTGDSGFLDVVPRDVELYGGSSSGSAVICDNGMSSYGLPINLHNGTGGMVMPESVSSNFDESVIVASPTSDSQQGASEATEGIDEDVQHQAIANPQPLPTTMDASAYDRFLHEAHLQNNRKCMPQLPWETGILAAIFGDEQSIHCRVPIPAVVPAPALGQSSRDDYQDVDMPSSASKRRCTTRSGRFVSVAEPTAGPDHDSEEVQVEPVHDELKTSGSSSAVEEELNQKFDKAATLDYEGPLYQHKKSRVLHKPHEQGGRLLCGRSIGVAYNFLSRGSTFKWARCSLCFKGDVVTSVDGLVEAFDAARDKPDKMLKLDSAQNQLVVKDHPKDRETDVTSDLSLYQAMTRRALATDLVGFASYGTVMKFVNRLFNLLNQQPAAGFMKPSTSQLLRADRQCFMRLAEMVAPPFTVNAAGTLPVDLAFDQLHNDVTITYHMLPVPAPKKAEEVSGAGLEPILLDTTGEYDELVFGVFWDELQFLEQIAKAGHPQHLFLQSLARTCDASHAHEPYSLTLVDGVWTFSTAAEGAYPALFLQTVCHHSWQALSGDTSPSSSCARLSLVPELHVIKLQSPPTDLDGCKVFEPTDSTGEGAQSSLCKVRFYATPRQFVSKAKALNHPMDADNPVSDWVKRAIFSMMTVDSASLALQRATRLKQILTWKSQLEKDEQKLTNSLPAHSKVIMEGKQVLLMQRRL</sequence>
<evidence type="ECO:0000313" key="3">
    <source>
        <dbReference type="EMBL" id="CAL4795968.1"/>
    </source>
</evidence>
<name>A0A9P1DFH1_9DINO</name>
<reference evidence="2" key="1">
    <citation type="submission" date="2022-10" db="EMBL/GenBank/DDBJ databases">
        <authorList>
            <person name="Chen Y."/>
            <person name="Dougan E. K."/>
            <person name="Chan C."/>
            <person name="Rhodes N."/>
            <person name="Thang M."/>
        </authorList>
    </citation>
    <scope>NUCLEOTIDE SEQUENCE</scope>
</reference>
<protein>
    <submittedName>
        <fullName evidence="3">RNA 2'-phosphotransferase</fullName>
    </submittedName>
</protein>
<gene>
    <name evidence="2" type="ORF">C1SCF055_LOCUS34077</name>
</gene>